<evidence type="ECO:0000313" key="2">
    <source>
        <dbReference type="EMBL" id="QJQ04731.1"/>
    </source>
</evidence>
<dbReference type="KEGG" id="upi:EJG51_001415"/>
<feature type="domain" description="Methyltransferase" evidence="1">
    <location>
        <begin position="27"/>
        <end position="106"/>
    </location>
</feature>
<accession>A0A6M4A0A2</accession>
<dbReference type="InterPro" id="IPR029063">
    <property type="entry name" value="SAM-dependent_MTases_sf"/>
</dbReference>
<protein>
    <submittedName>
        <fullName evidence="2">Class I SAM-dependent methyltransferase</fullName>
    </submittedName>
</protein>
<keyword evidence="3" id="KW-1185">Reference proteome</keyword>
<dbReference type="Gene3D" id="3.40.50.150">
    <property type="entry name" value="Vaccinia Virus protein VP39"/>
    <property type="match status" value="1"/>
</dbReference>
<dbReference type="Proteomes" id="UP000274350">
    <property type="component" value="Chromosome"/>
</dbReference>
<dbReference type="OrthoDB" id="9804312at2"/>
<name>A0A6M4A0A2_9BURK</name>
<dbReference type="GO" id="GO:0008168">
    <property type="term" value="F:methyltransferase activity"/>
    <property type="evidence" value="ECO:0007669"/>
    <property type="project" value="UniProtKB-KW"/>
</dbReference>
<evidence type="ECO:0000259" key="1">
    <source>
        <dbReference type="Pfam" id="PF13649"/>
    </source>
</evidence>
<reference evidence="2 3" key="1">
    <citation type="journal article" date="2019" name="Int. J. Syst. Evol. Microbiol.">
        <title>Undibacterium piscinae sp. nov., isolated from Korean shiner intestine.</title>
        <authorList>
            <person name="Lee S.Y."/>
            <person name="Kang W."/>
            <person name="Kim P.S."/>
            <person name="Kim H.S."/>
            <person name="Sung H."/>
            <person name="Shin N.R."/>
            <person name="Whon T.W."/>
            <person name="Yun J.H."/>
            <person name="Lee J.Y."/>
            <person name="Lee J.Y."/>
            <person name="Jung M.J."/>
            <person name="Jeong Y.S."/>
            <person name="Tak E.J."/>
            <person name="Han J.E."/>
            <person name="Hyun D.W."/>
            <person name="Kang M.S."/>
            <person name="Lee K.E."/>
            <person name="Lee B.H."/>
            <person name="Bae J.W."/>
        </authorList>
    </citation>
    <scope>NUCLEOTIDE SEQUENCE [LARGE SCALE GENOMIC DNA]</scope>
    <source>
        <strain evidence="2 3">S11R28</strain>
    </source>
</reference>
<dbReference type="GO" id="GO:0032259">
    <property type="term" value="P:methylation"/>
    <property type="evidence" value="ECO:0007669"/>
    <property type="project" value="UniProtKB-KW"/>
</dbReference>
<dbReference type="AlphaFoldDB" id="A0A6M4A0A2"/>
<dbReference type="Pfam" id="PF13649">
    <property type="entry name" value="Methyltransf_25"/>
    <property type="match status" value="1"/>
</dbReference>
<keyword evidence="2" id="KW-0489">Methyltransferase</keyword>
<sequence>MSHLSTSSASAWVRRFVPLITQKQGPVLDLACGGGRHTRLLLEAGHEVWALDRDASLLAPLEAQGVRCFQFDLESKPAANGLPEENVNWPFEAGQFSAIIVTNYLHRPLLPMLINSLMDQGLLIYETFAVGNEVFGRPKNPDFLLRPGELLREFLPESEAGKSRHCIAYEHGYVDQPYPAMVQRICVRAKISANPGIDRLDAA</sequence>
<dbReference type="InterPro" id="IPR041698">
    <property type="entry name" value="Methyltransf_25"/>
</dbReference>
<evidence type="ECO:0000313" key="3">
    <source>
        <dbReference type="Proteomes" id="UP000274350"/>
    </source>
</evidence>
<gene>
    <name evidence="2" type="ORF">EJG51_001415</name>
</gene>
<dbReference type="EMBL" id="CP051152">
    <property type="protein sequence ID" value="QJQ04731.1"/>
    <property type="molecule type" value="Genomic_DNA"/>
</dbReference>
<proteinExistence type="predicted"/>
<organism evidence="2 3">
    <name type="scientific">Undibacterium piscinae</name>
    <dbReference type="NCBI Taxonomy" id="2495591"/>
    <lineage>
        <taxon>Bacteria</taxon>
        <taxon>Pseudomonadati</taxon>
        <taxon>Pseudomonadota</taxon>
        <taxon>Betaproteobacteria</taxon>
        <taxon>Burkholderiales</taxon>
        <taxon>Oxalobacteraceae</taxon>
        <taxon>Undibacterium</taxon>
    </lineage>
</organism>
<dbReference type="SUPFAM" id="SSF53335">
    <property type="entry name" value="S-adenosyl-L-methionine-dependent methyltransferases"/>
    <property type="match status" value="1"/>
</dbReference>
<keyword evidence="2" id="KW-0808">Transferase</keyword>